<protein>
    <recommendedName>
        <fullName evidence="8 9">Peptidyl-tRNA hydrolase</fullName>
        <shortName evidence="9">PTH</shortName>
        <ecNumber evidence="3 9">3.1.1.29</ecNumber>
    </recommendedName>
</protein>
<dbReference type="OrthoDB" id="6075at2157"/>
<evidence type="ECO:0000256" key="7">
    <source>
        <dbReference type="ARBA" id="ARBA00048707"/>
    </source>
</evidence>
<dbReference type="NCBIfam" id="TIGR00283">
    <property type="entry name" value="arch_pth2"/>
    <property type="match status" value="1"/>
</dbReference>
<dbReference type="Pfam" id="PF01981">
    <property type="entry name" value="PTH2"/>
    <property type="match status" value="1"/>
</dbReference>
<dbReference type="GO" id="GO:0006412">
    <property type="term" value="P:translation"/>
    <property type="evidence" value="ECO:0007669"/>
    <property type="project" value="UniProtKB-UniRule"/>
</dbReference>
<dbReference type="GO" id="GO:0004045">
    <property type="term" value="F:peptidyl-tRNA hydrolase activity"/>
    <property type="evidence" value="ECO:0007669"/>
    <property type="project" value="UniProtKB-UniRule"/>
</dbReference>
<evidence type="ECO:0000256" key="8">
    <source>
        <dbReference type="ARBA" id="ARBA00050038"/>
    </source>
</evidence>
<dbReference type="PANTHER" id="PTHR12649:SF11">
    <property type="entry name" value="PEPTIDYL-TRNA HYDROLASE 2, MITOCHONDRIAL"/>
    <property type="match status" value="1"/>
</dbReference>
<organism evidence="10 11">
    <name type="scientific">Methanobacterium alkalithermotolerans</name>
    <dbReference type="NCBI Taxonomy" id="2731220"/>
    <lineage>
        <taxon>Archaea</taxon>
        <taxon>Methanobacteriati</taxon>
        <taxon>Methanobacteriota</taxon>
        <taxon>Methanomada group</taxon>
        <taxon>Methanobacteria</taxon>
        <taxon>Methanobacteriales</taxon>
        <taxon>Methanobacteriaceae</taxon>
        <taxon>Methanobacterium</taxon>
    </lineage>
</organism>
<evidence type="ECO:0000256" key="2">
    <source>
        <dbReference type="ARBA" id="ARBA00004496"/>
    </source>
</evidence>
<evidence type="ECO:0000256" key="4">
    <source>
        <dbReference type="ARBA" id="ARBA00022490"/>
    </source>
</evidence>
<dbReference type="EC" id="3.1.1.29" evidence="3 9"/>
<accession>A0A8T8KA19</accession>
<evidence type="ECO:0000313" key="10">
    <source>
        <dbReference type="EMBL" id="QUH23680.1"/>
    </source>
</evidence>
<dbReference type="InterPro" id="IPR034759">
    <property type="entry name" value="Pept_tRNA_hydro_arch"/>
</dbReference>
<evidence type="ECO:0000313" key="11">
    <source>
        <dbReference type="Proteomes" id="UP000681041"/>
    </source>
</evidence>
<dbReference type="InterPro" id="IPR023476">
    <property type="entry name" value="Pep_tRNA_hydro_II_dom_sf"/>
</dbReference>
<dbReference type="PANTHER" id="PTHR12649">
    <property type="entry name" value="PEPTIDYL-TRNA HYDROLASE 2"/>
    <property type="match status" value="1"/>
</dbReference>
<dbReference type="RefSeq" id="WP_211532636.1">
    <property type="nucleotide sequence ID" value="NZ_CP058560.1"/>
</dbReference>
<keyword evidence="5 9" id="KW-0378">Hydrolase</keyword>
<evidence type="ECO:0000256" key="6">
    <source>
        <dbReference type="ARBA" id="ARBA00038050"/>
    </source>
</evidence>
<dbReference type="NCBIfam" id="NF003314">
    <property type="entry name" value="PRK04322.1"/>
    <property type="match status" value="1"/>
</dbReference>
<comment type="subcellular location">
    <subcellularLocation>
        <location evidence="2 9">Cytoplasm</location>
    </subcellularLocation>
</comment>
<gene>
    <name evidence="10" type="primary">pth2</name>
    <name evidence="9" type="synonym">pth</name>
    <name evidence="10" type="ORF">HYG87_07845</name>
</gene>
<keyword evidence="4 9" id="KW-0963">Cytoplasm</keyword>
<name>A0A8T8KA19_9EURY</name>
<dbReference type="KEGG" id="meme:HYG87_07845"/>
<sequence>MKQVIIMRSDLNMSRGKIAAQACHASLGSFKKSESSKLKKWEKEGEKKVVLKVGSLEDLYEIYEIAKKSDAAIYLVKDAGHTEIPSSTVTCLGIGPDDDEKIDKITGDLKLLK</sequence>
<dbReference type="GO" id="GO:0005829">
    <property type="term" value="C:cytosol"/>
    <property type="evidence" value="ECO:0007669"/>
    <property type="project" value="TreeGrafter"/>
</dbReference>
<dbReference type="FunFam" id="3.40.1490.10:FF:000001">
    <property type="entry name" value="Peptidyl-tRNA hydrolase 2"/>
    <property type="match status" value="1"/>
</dbReference>
<dbReference type="Proteomes" id="UP000681041">
    <property type="component" value="Chromosome"/>
</dbReference>
<evidence type="ECO:0000256" key="9">
    <source>
        <dbReference type="HAMAP-Rule" id="MF_00628"/>
    </source>
</evidence>
<dbReference type="GeneID" id="64820668"/>
<evidence type="ECO:0000256" key="5">
    <source>
        <dbReference type="ARBA" id="ARBA00022801"/>
    </source>
</evidence>
<evidence type="ECO:0000256" key="3">
    <source>
        <dbReference type="ARBA" id="ARBA00013260"/>
    </source>
</evidence>
<comment type="catalytic activity">
    <reaction evidence="7 9">
        <text>an N-acyl-L-alpha-aminoacyl-tRNA + H2O = an N-acyl-L-amino acid + a tRNA + H(+)</text>
        <dbReference type="Rhea" id="RHEA:54448"/>
        <dbReference type="Rhea" id="RHEA-COMP:10123"/>
        <dbReference type="Rhea" id="RHEA-COMP:13883"/>
        <dbReference type="ChEBI" id="CHEBI:15377"/>
        <dbReference type="ChEBI" id="CHEBI:15378"/>
        <dbReference type="ChEBI" id="CHEBI:59874"/>
        <dbReference type="ChEBI" id="CHEBI:78442"/>
        <dbReference type="ChEBI" id="CHEBI:138191"/>
        <dbReference type="EC" id="3.1.1.29"/>
    </reaction>
</comment>
<dbReference type="HAMAP" id="MF_00628">
    <property type="entry name" value="Pept_tRNA_hydro_arch"/>
    <property type="match status" value="1"/>
</dbReference>
<evidence type="ECO:0000256" key="1">
    <source>
        <dbReference type="ARBA" id="ARBA00003043"/>
    </source>
</evidence>
<dbReference type="Gene3D" id="3.40.1490.10">
    <property type="entry name" value="Bit1"/>
    <property type="match status" value="1"/>
</dbReference>
<dbReference type="SUPFAM" id="SSF102462">
    <property type="entry name" value="Peptidyl-tRNA hydrolase II"/>
    <property type="match status" value="1"/>
</dbReference>
<comment type="function">
    <text evidence="1 9">The natural substrate for this enzyme may be peptidyl-tRNAs which drop off the ribosome during protein synthesis.</text>
</comment>
<dbReference type="EMBL" id="CP058560">
    <property type="protein sequence ID" value="QUH23680.1"/>
    <property type="molecule type" value="Genomic_DNA"/>
</dbReference>
<dbReference type="InterPro" id="IPR002833">
    <property type="entry name" value="PTH2"/>
</dbReference>
<dbReference type="AlphaFoldDB" id="A0A8T8KA19"/>
<reference evidence="10" key="1">
    <citation type="submission" date="2020-07" db="EMBL/GenBank/DDBJ databases">
        <title>Methanobacterium. sp. MethCan genome.</title>
        <authorList>
            <person name="Postec A."/>
            <person name="Quemeneur M."/>
        </authorList>
    </citation>
    <scope>NUCLEOTIDE SEQUENCE</scope>
    <source>
        <strain evidence="10">MethCAN</strain>
    </source>
</reference>
<keyword evidence="11" id="KW-1185">Reference proteome</keyword>
<comment type="similarity">
    <text evidence="6 9">Belongs to the PTH2 family.</text>
</comment>
<proteinExistence type="inferred from homology"/>